<comment type="catalytic activity">
    <reaction evidence="3">
        <text>uridine(65) in tRNA = pseudouridine(65) in tRNA</text>
        <dbReference type="Rhea" id="RHEA:42536"/>
        <dbReference type="Rhea" id="RHEA-COMP:10103"/>
        <dbReference type="Rhea" id="RHEA-COMP:10104"/>
        <dbReference type="ChEBI" id="CHEBI:65314"/>
        <dbReference type="ChEBI" id="CHEBI:65315"/>
        <dbReference type="EC" id="5.4.99.26"/>
    </reaction>
</comment>
<evidence type="ECO:0000256" key="2">
    <source>
        <dbReference type="ARBA" id="ARBA00023235"/>
    </source>
</evidence>
<dbReference type="Gene3D" id="3.30.2350.10">
    <property type="entry name" value="Pseudouridine synthase"/>
    <property type="match status" value="1"/>
</dbReference>
<keyword evidence="1" id="KW-0819">tRNA processing</keyword>
<evidence type="ECO:0000313" key="12">
    <source>
        <dbReference type="Proteomes" id="UP000199642"/>
    </source>
</evidence>
<dbReference type="InterPro" id="IPR050188">
    <property type="entry name" value="RluA_PseudoU_synthase"/>
</dbReference>
<evidence type="ECO:0000256" key="1">
    <source>
        <dbReference type="ARBA" id="ARBA00022694"/>
    </source>
</evidence>
<dbReference type="AlphaFoldDB" id="A0A1I2RMI3"/>
<evidence type="ECO:0000256" key="7">
    <source>
        <dbReference type="ARBA" id="ARBA00041803"/>
    </source>
</evidence>
<dbReference type="Proteomes" id="UP000199642">
    <property type="component" value="Unassembled WGS sequence"/>
</dbReference>
<comment type="function">
    <text evidence="4">Responsible for synthesis of pseudouridine from uracil-65 in transfer RNAs.</text>
</comment>
<dbReference type="GO" id="GO:0160149">
    <property type="term" value="F:tRNA pseudouridine(65) synthase activity"/>
    <property type="evidence" value="ECO:0007669"/>
    <property type="project" value="UniProtKB-EC"/>
</dbReference>
<organism evidence="11 12">
    <name type="scientific">Algoriphagus hitonicola</name>
    <dbReference type="NCBI Taxonomy" id="435880"/>
    <lineage>
        <taxon>Bacteria</taxon>
        <taxon>Pseudomonadati</taxon>
        <taxon>Bacteroidota</taxon>
        <taxon>Cytophagia</taxon>
        <taxon>Cytophagales</taxon>
        <taxon>Cyclobacteriaceae</taxon>
        <taxon>Algoriphagus</taxon>
    </lineage>
</organism>
<evidence type="ECO:0000256" key="6">
    <source>
        <dbReference type="ARBA" id="ARBA00040675"/>
    </source>
</evidence>
<dbReference type="InterPro" id="IPR020103">
    <property type="entry name" value="PsdUridine_synth_cat_dom_sf"/>
</dbReference>
<name>A0A1I2RMI3_9BACT</name>
<feature type="domain" description="Pseudouridine synthase RsuA/RluA-like" evidence="10">
    <location>
        <begin position="10"/>
        <end position="163"/>
    </location>
</feature>
<evidence type="ECO:0000313" key="11">
    <source>
        <dbReference type="EMBL" id="SFG40689.1"/>
    </source>
</evidence>
<evidence type="ECO:0000259" key="10">
    <source>
        <dbReference type="Pfam" id="PF00849"/>
    </source>
</evidence>
<dbReference type="PANTHER" id="PTHR21600">
    <property type="entry name" value="MITOCHONDRIAL RNA PSEUDOURIDINE SYNTHASE"/>
    <property type="match status" value="1"/>
</dbReference>
<dbReference type="InterPro" id="IPR006145">
    <property type="entry name" value="PsdUridine_synth_RsuA/RluA"/>
</dbReference>
<dbReference type="EMBL" id="FOPC01000003">
    <property type="protein sequence ID" value="SFG40689.1"/>
    <property type="molecule type" value="Genomic_DNA"/>
</dbReference>
<dbReference type="RefSeq" id="WP_092789835.1">
    <property type="nucleotide sequence ID" value="NZ_FOPC01000003.1"/>
</dbReference>
<keyword evidence="12" id="KW-1185">Reference proteome</keyword>
<dbReference type="PROSITE" id="PS01129">
    <property type="entry name" value="PSI_RLU"/>
    <property type="match status" value="1"/>
</dbReference>
<evidence type="ECO:0000256" key="5">
    <source>
        <dbReference type="ARBA" id="ARBA00038943"/>
    </source>
</evidence>
<keyword evidence="2" id="KW-0413">Isomerase</keyword>
<evidence type="ECO:0000256" key="4">
    <source>
        <dbReference type="ARBA" id="ARBA00037670"/>
    </source>
</evidence>
<protein>
    <recommendedName>
        <fullName evidence="6">tRNA pseudouridine synthase C</fullName>
        <ecNumber evidence="5">5.4.99.26</ecNumber>
    </recommendedName>
    <alternativeName>
        <fullName evidence="8">tRNA pseudouridine(65) synthase</fullName>
    </alternativeName>
    <alternativeName>
        <fullName evidence="9">tRNA pseudouridylate synthase C</fullName>
    </alternativeName>
    <alternativeName>
        <fullName evidence="7">tRNA-uridine isomerase C</fullName>
    </alternativeName>
</protein>
<accession>A0A1I2RMI3</accession>
<dbReference type="PANTHER" id="PTHR21600:SF56">
    <property type="entry name" value="TRNA PSEUDOURIDINE SYNTHASE C"/>
    <property type="match status" value="1"/>
</dbReference>
<reference evidence="12" key="1">
    <citation type="submission" date="2016-10" db="EMBL/GenBank/DDBJ databases">
        <authorList>
            <person name="Varghese N."/>
            <person name="Submissions S."/>
        </authorList>
    </citation>
    <scope>NUCLEOTIDE SEQUENCE [LARGE SCALE GENOMIC DNA]</scope>
    <source>
        <strain evidence="12">DSM 19315</strain>
    </source>
</reference>
<proteinExistence type="predicted"/>
<dbReference type="GO" id="GO:0000455">
    <property type="term" value="P:enzyme-directed rRNA pseudouridine synthesis"/>
    <property type="evidence" value="ECO:0007669"/>
    <property type="project" value="TreeGrafter"/>
</dbReference>
<dbReference type="STRING" id="435880.SAMN04487988_103279"/>
<dbReference type="InterPro" id="IPR006224">
    <property type="entry name" value="PsdUridine_synth_RluA-like_CS"/>
</dbReference>
<dbReference type="GO" id="GO:0003723">
    <property type="term" value="F:RNA binding"/>
    <property type="evidence" value="ECO:0007669"/>
    <property type="project" value="InterPro"/>
</dbReference>
<dbReference type="GO" id="GO:0008033">
    <property type="term" value="P:tRNA processing"/>
    <property type="evidence" value="ECO:0007669"/>
    <property type="project" value="UniProtKB-KW"/>
</dbReference>
<evidence type="ECO:0000256" key="8">
    <source>
        <dbReference type="ARBA" id="ARBA00041975"/>
    </source>
</evidence>
<evidence type="ECO:0000256" key="3">
    <source>
        <dbReference type="ARBA" id="ARBA00036607"/>
    </source>
</evidence>
<dbReference type="Pfam" id="PF00849">
    <property type="entry name" value="PseudoU_synth_2"/>
    <property type="match status" value="1"/>
</dbReference>
<dbReference type="SUPFAM" id="SSF55120">
    <property type="entry name" value="Pseudouridine synthase"/>
    <property type="match status" value="1"/>
</dbReference>
<dbReference type="EC" id="5.4.99.26" evidence="5"/>
<dbReference type="OrthoDB" id="835205at2"/>
<evidence type="ECO:0000256" key="9">
    <source>
        <dbReference type="ARBA" id="ARBA00043049"/>
    </source>
</evidence>
<gene>
    <name evidence="11" type="ORF">SAMN04487988_103279</name>
</gene>
<sequence>MLEIIHEDEHLIAINKPAGLLVHRTSIAAEEQSEFAVQKLRDQIGSKVYPAHRIDRPTSGVLLFAKNPESLPLLKVQFAERLVSKKYLALVRGYLSEKEGRINYPLENERSKKLQEAITDYKVLEKIEIPFDTTGRYPTSRYSLVEMSPLTGRTHQIRRHLAHLRHYIIGDKKHGNNKQNHFFFTQFGLENLLLHAYQLELQHPWTKQEMSLKASIPDHFRTILTKIEMNSDLIQ</sequence>